<reference evidence="1" key="1">
    <citation type="submission" date="2022-07" db="EMBL/GenBank/DDBJ databases">
        <title>Genome Sequence of Leucocoprinus birnbaumii.</title>
        <authorList>
            <person name="Buettner E."/>
        </authorList>
    </citation>
    <scope>NUCLEOTIDE SEQUENCE</scope>
    <source>
        <strain evidence="1">VT141</strain>
    </source>
</reference>
<organism evidence="1 2">
    <name type="scientific">Leucocoprinus birnbaumii</name>
    <dbReference type="NCBI Taxonomy" id="56174"/>
    <lineage>
        <taxon>Eukaryota</taxon>
        <taxon>Fungi</taxon>
        <taxon>Dikarya</taxon>
        <taxon>Basidiomycota</taxon>
        <taxon>Agaricomycotina</taxon>
        <taxon>Agaricomycetes</taxon>
        <taxon>Agaricomycetidae</taxon>
        <taxon>Agaricales</taxon>
        <taxon>Agaricineae</taxon>
        <taxon>Agaricaceae</taxon>
        <taxon>Leucocoprinus</taxon>
    </lineage>
</organism>
<evidence type="ECO:0000313" key="1">
    <source>
        <dbReference type="EMBL" id="KAJ3567367.1"/>
    </source>
</evidence>
<sequence>MLRLHTIANCYRPGKIQHGFAREGLVRFGSSYILRSPPKTAPRESPTPLIFVSAKSWDVDSGRGMDLISSMLAETGFTCLQTDLGLPDPQTRSNSTSMMNWFEGELRSAVRLSMIPFPPIIFGRSAGCLIAQTYISSNPATGLVLLSPPANNTELGSVQAHDNSPILPTPLGEFDFEPYFPIMVMATSERMKVLKGLNRLAKNPEVDKFTVNTLEGQQAYSDIQNWLDKLGV</sequence>
<dbReference type="InterPro" id="IPR029058">
    <property type="entry name" value="AB_hydrolase_fold"/>
</dbReference>
<dbReference type="AlphaFoldDB" id="A0AAD5VR75"/>
<comment type="caution">
    <text evidence="1">The sequence shown here is derived from an EMBL/GenBank/DDBJ whole genome shotgun (WGS) entry which is preliminary data.</text>
</comment>
<protein>
    <submittedName>
        <fullName evidence="1">Uncharacterized protein</fullName>
    </submittedName>
</protein>
<evidence type="ECO:0000313" key="2">
    <source>
        <dbReference type="Proteomes" id="UP001213000"/>
    </source>
</evidence>
<dbReference type="Proteomes" id="UP001213000">
    <property type="component" value="Unassembled WGS sequence"/>
</dbReference>
<gene>
    <name evidence="1" type="ORF">NP233_g6412</name>
</gene>
<accession>A0AAD5VR75</accession>
<dbReference type="SUPFAM" id="SSF53474">
    <property type="entry name" value="alpha/beta-Hydrolases"/>
    <property type="match status" value="1"/>
</dbReference>
<proteinExistence type="predicted"/>
<dbReference type="EMBL" id="JANIEX010000418">
    <property type="protein sequence ID" value="KAJ3567367.1"/>
    <property type="molecule type" value="Genomic_DNA"/>
</dbReference>
<name>A0AAD5VR75_9AGAR</name>
<keyword evidence="2" id="KW-1185">Reference proteome</keyword>
<dbReference type="Gene3D" id="3.40.50.1820">
    <property type="entry name" value="alpha/beta hydrolase"/>
    <property type="match status" value="1"/>
</dbReference>